<dbReference type="Proteomes" id="UP000250086">
    <property type="component" value="Unassembled WGS sequence"/>
</dbReference>
<accession>A0A2X0VDD9</accession>
<dbReference type="AlphaFoldDB" id="A0A2X0VDD9"/>
<dbReference type="Pfam" id="PF19645">
    <property type="entry name" value="DUF6148"/>
    <property type="match status" value="1"/>
</dbReference>
<evidence type="ECO:0000313" key="2">
    <source>
        <dbReference type="Proteomes" id="UP000250086"/>
    </source>
</evidence>
<keyword evidence="2" id="KW-1185">Reference proteome</keyword>
<dbReference type="RefSeq" id="WP_113744211.1">
    <property type="nucleotide sequence ID" value="NZ_UAPU01000005.1"/>
</dbReference>
<sequence length="78" mass="8961">MTEFNGITIEFAKERIKMWLDAEAAIATGQSYKIGSRTLTRANLKEVREQLDYWQGKLNSLENGGKGRRIIRAICEDR</sequence>
<dbReference type="EMBL" id="UAPV01000001">
    <property type="protein sequence ID" value="SPT70097.1"/>
    <property type="molecule type" value="Genomic_DNA"/>
</dbReference>
<proteinExistence type="predicted"/>
<dbReference type="OrthoDB" id="5459693at2"/>
<reference evidence="1 2" key="1">
    <citation type="submission" date="2018-06" db="EMBL/GenBank/DDBJ databases">
        <authorList>
            <consortium name="Pathogen Informatics"/>
            <person name="Doyle S."/>
        </authorList>
    </citation>
    <scope>NUCLEOTIDE SEQUENCE [LARGE SCALE GENOMIC DNA]</scope>
    <source>
        <strain evidence="1 2">NCTC13093</strain>
    </source>
</reference>
<protein>
    <recommendedName>
        <fullName evidence="3">Phage protein</fullName>
    </recommendedName>
</protein>
<organism evidence="1 2">
    <name type="scientific">Anaerobiospirillum thomasii</name>
    <dbReference type="NCBI Taxonomy" id="179995"/>
    <lineage>
        <taxon>Bacteria</taxon>
        <taxon>Pseudomonadati</taxon>
        <taxon>Pseudomonadota</taxon>
        <taxon>Gammaproteobacteria</taxon>
        <taxon>Aeromonadales</taxon>
        <taxon>Succinivibrionaceae</taxon>
        <taxon>Anaerobiospirillum</taxon>
    </lineage>
</organism>
<evidence type="ECO:0000313" key="1">
    <source>
        <dbReference type="EMBL" id="SPT70097.1"/>
    </source>
</evidence>
<name>A0A2X0VDD9_9GAMM</name>
<gene>
    <name evidence="1" type="ORF">NCTC13093_01502</name>
</gene>
<evidence type="ECO:0008006" key="3">
    <source>
        <dbReference type="Google" id="ProtNLM"/>
    </source>
</evidence>
<dbReference type="InterPro" id="IPR046146">
    <property type="entry name" value="DUF6148"/>
</dbReference>